<evidence type="ECO:0000313" key="12">
    <source>
        <dbReference type="EMBL" id="OMO65782.1"/>
    </source>
</evidence>
<keyword evidence="7" id="KW-0833">Ubl conjugation pathway</keyword>
<keyword evidence="5" id="KW-0808">Transferase</keyword>
<keyword evidence="9 10" id="KW-0472">Membrane</keyword>
<protein>
    <recommendedName>
        <fullName evidence="4">RING-type E3 ubiquitin transferase</fullName>
        <ecNumber evidence="4">2.3.2.27</ecNumber>
    </recommendedName>
</protein>
<evidence type="ECO:0000256" key="10">
    <source>
        <dbReference type="SAM" id="Phobius"/>
    </source>
</evidence>
<evidence type="ECO:0000256" key="2">
    <source>
        <dbReference type="ARBA" id="ARBA00004127"/>
    </source>
</evidence>
<evidence type="ECO:0000256" key="3">
    <source>
        <dbReference type="ARBA" id="ARBA00004906"/>
    </source>
</evidence>
<keyword evidence="13" id="KW-1185">Reference proteome</keyword>
<dbReference type="GO" id="GO:0061630">
    <property type="term" value="F:ubiquitin protein ligase activity"/>
    <property type="evidence" value="ECO:0007669"/>
    <property type="project" value="UniProtKB-EC"/>
</dbReference>
<dbReference type="OrthoDB" id="607498at2759"/>
<dbReference type="EMBL" id="AWWV01012599">
    <property type="protein sequence ID" value="OMO65782.1"/>
    <property type="molecule type" value="Genomic_DNA"/>
</dbReference>
<comment type="caution">
    <text evidence="12">The sequence shown here is derived from an EMBL/GenBank/DDBJ whole genome shotgun (WGS) entry which is preliminary data.</text>
</comment>
<feature type="domain" description="SWEET-like" evidence="11">
    <location>
        <begin position="2"/>
        <end position="156"/>
    </location>
</feature>
<proteinExistence type="predicted"/>
<dbReference type="AlphaFoldDB" id="A0A1R3H619"/>
<reference evidence="12 13" key="1">
    <citation type="submission" date="2013-09" db="EMBL/GenBank/DDBJ databases">
        <title>Corchorus capsularis genome sequencing.</title>
        <authorList>
            <person name="Alam M."/>
            <person name="Haque M.S."/>
            <person name="Islam M.S."/>
            <person name="Emdad E.M."/>
            <person name="Islam M.M."/>
            <person name="Ahmed B."/>
            <person name="Halim A."/>
            <person name="Hossen Q.M.M."/>
            <person name="Hossain M.Z."/>
            <person name="Ahmed R."/>
            <person name="Khan M.M."/>
            <person name="Islam R."/>
            <person name="Rashid M.M."/>
            <person name="Khan S.A."/>
            <person name="Rahman M.S."/>
            <person name="Alam M."/>
        </authorList>
    </citation>
    <scope>NUCLEOTIDE SEQUENCE [LARGE SCALE GENOMIC DNA]</scope>
    <source>
        <strain evidence="13">cv. CVL-1</strain>
        <tissue evidence="12">Whole seedling</tissue>
    </source>
</reference>
<evidence type="ECO:0000256" key="5">
    <source>
        <dbReference type="ARBA" id="ARBA00022679"/>
    </source>
</evidence>
<evidence type="ECO:0000259" key="11">
    <source>
        <dbReference type="Pfam" id="PF11145"/>
    </source>
</evidence>
<dbReference type="InterPro" id="IPR021319">
    <property type="entry name" value="DUF2921"/>
</dbReference>
<dbReference type="PANTHER" id="PTHR33389">
    <property type="entry name" value="FAMILY PROTEIN, PUTATIVE (DUF2921)-RELATED"/>
    <property type="match status" value="1"/>
</dbReference>
<organism evidence="12 13">
    <name type="scientific">Corchorus capsularis</name>
    <name type="common">Jute</name>
    <dbReference type="NCBI Taxonomy" id="210143"/>
    <lineage>
        <taxon>Eukaryota</taxon>
        <taxon>Viridiplantae</taxon>
        <taxon>Streptophyta</taxon>
        <taxon>Embryophyta</taxon>
        <taxon>Tracheophyta</taxon>
        <taxon>Spermatophyta</taxon>
        <taxon>Magnoliopsida</taxon>
        <taxon>eudicotyledons</taxon>
        <taxon>Gunneridae</taxon>
        <taxon>Pentapetalae</taxon>
        <taxon>rosids</taxon>
        <taxon>malvids</taxon>
        <taxon>Malvales</taxon>
        <taxon>Malvaceae</taxon>
        <taxon>Grewioideae</taxon>
        <taxon>Apeibeae</taxon>
        <taxon>Corchorus</taxon>
    </lineage>
</organism>
<dbReference type="PANTHER" id="PTHR33389:SF17">
    <property type="entry name" value="DUF2921 FAMILY PROTEIN"/>
    <property type="match status" value="1"/>
</dbReference>
<name>A0A1R3H619_COCAP</name>
<evidence type="ECO:0000256" key="4">
    <source>
        <dbReference type="ARBA" id="ARBA00012483"/>
    </source>
</evidence>
<sequence length="171" mass="19749">MTLLVTISFYAAGAFIVMFIDSGKNHKREVVYLPTRPVDYWQRSSWDDLKSYAGVISDGFLLPQILLNMFSNSRKDALAREFYIGTSFARLLPHVYDLYSDHSYVQYKGTYIYVNPTEDFFSTAWDVIIPLGVLLFAVIIYLQQKFGGRCVLPQRFRGLECYENFPMASES</sequence>
<evidence type="ECO:0000256" key="7">
    <source>
        <dbReference type="ARBA" id="ARBA00022786"/>
    </source>
</evidence>
<evidence type="ECO:0000256" key="8">
    <source>
        <dbReference type="ARBA" id="ARBA00022989"/>
    </source>
</evidence>
<comment type="subcellular location">
    <subcellularLocation>
        <location evidence="2">Endomembrane system</location>
        <topology evidence="2">Multi-pass membrane protein</topology>
    </subcellularLocation>
</comment>
<comment type="pathway">
    <text evidence="3">Protein modification; protein ubiquitination.</text>
</comment>
<dbReference type="Pfam" id="PF11145">
    <property type="entry name" value="DUF2921"/>
    <property type="match status" value="1"/>
</dbReference>
<accession>A0A1R3H619</accession>
<keyword evidence="6 10" id="KW-0812">Transmembrane</keyword>
<comment type="catalytic activity">
    <reaction evidence="1">
        <text>S-ubiquitinyl-[E2 ubiquitin-conjugating enzyme]-L-cysteine + [acceptor protein]-L-lysine = [E2 ubiquitin-conjugating enzyme]-L-cysteine + N(6)-ubiquitinyl-[acceptor protein]-L-lysine.</text>
        <dbReference type="EC" id="2.3.2.27"/>
    </reaction>
</comment>
<dbReference type="Proteomes" id="UP000188268">
    <property type="component" value="Unassembled WGS sequence"/>
</dbReference>
<dbReference type="Gramene" id="OMO65782">
    <property type="protein sequence ID" value="OMO65782"/>
    <property type="gene ID" value="CCACVL1_21392"/>
</dbReference>
<feature type="transmembrane region" description="Helical" evidence="10">
    <location>
        <begin position="120"/>
        <end position="142"/>
    </location>
</feature>
<keyword evidence="8 10" id="KW-1133">Transmembrane helix</keyword>
<dbReference type="EC" id="2.3.2.27" evidence="4"/>
<dbReference type="OMA" id="GLECYEN"/>
<evidence type="ECO:0000256" key="6">
    <source>
        <dbReference type="ARBA" id="ARBA00022692"/>
    </source>
</evidence>
<dbReference type="GO" id="GO:0012505">
    <property type="term" value="C:endomembrane system"/>
    <property type="evidence" value="ECO:0007669"/>
    <property type="project" value="UniProtKB-SubCell"/>
</dbReference>
<dbReference type="STRING" id="210143.A0A1R3H619"/>
<gene>
    <name evidence="12" type="ORF">CCACVL1_21392</name>
</gene>
<evidence type="ECO:0000256" key="1">
    <source>
        <dbReference type="ARBA" id="ARBA00000900"/>
    </source>
</evidence>
<evidence type="ECO:0000313" key="13">
    <source>
        <dbReference type="Proteomes" id="UP000188268"/>
    </source>
</evidence>
<evidence type="ECO:0000256" key="9">
    <source>
        <dbReference type="ARBA" id="ARBA00023136"/>
    </source>
</evidence>